<proteinExistence type="inferred from homology"/>
<dbReference type="InterPro" id="IPR000048">
    <property type="entry name" value="IQ_motif_EF-hand-BS"/>
</dbReference>
<evidence type="ECO:0000256" key="2">
    <source>
        <dbReference type="ARBA" id="ARBA00024341"/>
    </source>
</evidence>
<evidence type="ECO:0000256" key="3">
    <source>
        <dbReference type="SAM" id="MobiDB-lite"/>
    </source>
</evidence>
<accession>A0AA38G1R7</accession>
<dbReference type="PANTHER" id="PTHR32295">
    <property type="entry name" value="IQ-DOMAIN 5-RELATED"/>
    <property type="match status" value="1"/>
</dbReference>
<protein>
    <submittedName>
        <fullName evidence="4">Uncharacterized protein</fullName>
    </submittedName>
</protein>
<evidence type="ECO:0000313" key="4">
    <source>
        <dbReference type="EMBL" id="KAH9313723.1"/>
    </source>
</evidence>
<reference evidence="4 5" key="1">
    <citation type="journal article" date="2021" name="Nat. Plants">
        <title>The Taxus genome provides insights into paclitaxel biosynthesis.</title>
        <authorList>
            <person name="Xiong X."/>
            <person name="Gou J."/>
            <person name="Liao Q."/>
            <person name="Li Y."/>
            <person name="Zhou Q."/>
            <person name="Bi G."/>
            <person name="Li C."/>
            <person name="Du R."/>
            <person name="Wang X."/>
            <person name="Sun T."/>
            <person name="Guo L."/>
            <person name="Liang H."/>
            <person name="Lu P."/>
            <person name="Wu Y."/>
            <person name="Zhang Z."/>
            <person name="Ro D.K."/>
            <person name="Shang Y."/>
            <person name="Huang S."/>
            <person name="Yan J."/>
        </authorList>
    </citation>
    <scope>NUCLEOTIDE SEQUENCE [LARGE SCALE GENOMIC DNA]</scope>
    <source>
        <strain evidence="4">Ta-2019</strain>
    </source>
</reference>
<dbReference type="Gene3D" id="1.20.5.190">
    <property type="match status" value="1"/>
</dbReference>
<dbReference type="GO" id="GO:0005516">
    <property type="term" value="F:calmodulin binding"/>
    <property type="evidence" value="ECO:0007669"/>
    <property type="project" value="UniProtKB-KW"/>
</dbReference>
<comment type="similarity">
    <text evidence="2">Belongs to the IQD family.</text>
</comment>
<feature type="region of interest" description="Disordered" evidence="3">
    <location>
        <begin position="72"/>
        <end position="96"/>
    </location>
</feature>
<gene>
    <name evidence="4" type="ORF">KI387_022350</name>
</gene>
<dbReference type="EMBL" id="JAHRHJ020000005">
    <property type="protein sequence ID" value="KAH9313723.1"/>
    <property type="molecule type" value="Genomic_DNA"/>
</dbReference>
<name>A0AA38G1R7_TAXCH</name>
<dbReference type="Proteomes" id="UP000824469">
    <property type="component" value="Unassembled WGS sequence"/>
</dbReference>
<feature type="compositionally biased region" description="Basic and acidic residues" evidence="3">
    <location>
        <begin position="72"/>
        <end position="84"/>
    </location>
</feature>
<keyword evidence="5" id="KW-1185">Reference proteome</keyword>
<dbReference type="Pfam" id="PF00612">
    <property type="entry name" value="IQ"/>
    <property type="match status" value="1"/>
</dbReference>
<sequence>VMKRKHDGFPFLKKGFWFSILKNGICAKPKSHKKKQGKEKRKWGFTKSSRHEILIPVLSFSKEDSGVKTLLRESKGDQNEHDQEVVEGEDEQNEPTSAMAAVVRKTLSESGGERNEIEKRLAEFEDKQNKQVLAVEAAARAAAMIARLSVPGYSNPLQKSAAIRIQSVFRGYLARRRFHSLRGLIRLHALVNEQSVKRQATNTLLCGQVFLRIHSQIHSRRIRMAEQNQIRQRYLEQKHQKFLMNGAYNNDAEYQEEWDNSVFSKEEIKARLQNKTEASIKRERTLAYAFCHQ</sequence>
<evidence type="ECO:0000313" key="5">
    <source>
        <dbReference type="Proteomes" id="UP000824469"/>
    </source>
</evidence>
<dbReference type="SMART" id="SM00015">
    <property type="entry name" value="IQ"/>
    <property type="match status" value="1"/>
</dbReference>
<comment type="caution">
    <text evidence="4">The sequence shown here is derived from an EMBL/GenBank/DDBJ whole genome shotgun (WGS) entry which is preliminary data.</text>
</comment>
<organism evidence="4 5">
    <name type="scientific">Taxus chinensis</name>
    <name type="common">Chinese yew</name>
    <name type="synonym">Taxus wallichiana var. chinensis</name>
    <dbReference type="NCBI Taxonomy" id="29808"/>
    <lineage>
        <taxon>Eukaryota</taxon>
        <taxon>Viridiplantae</taxon>
        <taxon>Streptophyta</taxon>
        <taxon>Embryophyta</taxon>
        <taxon>Tracheophyta</taxon>
        <taxon>Spermatophyta</taxon>
        <taxon>Pinopsida</taxon>
        <taxon>Pinidae</taxon>
        <taxon>Conifers II</taxon>
        <taxon>Cupressales</taxon>
        <taxon>Taxaceae</taxon>
        <taxon>Taxus</taxon>
    </lineage>
</organism>
<feature type="non-terminal residue" evidence="4">
    <location>
        <position position="1"/>
    </location>
</feature>
<dbReference type="AlphaFoldDB" id="A0AA38G1R7"/>
<dbReference type="PROSITE" id="PS50096">
    <property type="entry name" value="IQ"/>
    <property type="match status" value="1"/>
</dbReference>
<dbReference type="PANTHER" id="PTHR32295:SF216">
    <property type="entry name" value="PROTEIN IQ-DOMAIN 3"/>
    <property type="match status" value="1"/>
</dbReference>
<feature type="non-terminal residue" evidence="4">
    <location>
        <position position="293"/>
    </location>
</feature>
<keyword evidence="1" id="KW-0112">Calmodulin-binding</keyword>
<evidence type="ECO:0000256" key="1">
    <source>
        <dbReference type="ARBA" id="ARBA00022860"/>
    </source>
</evidence>